<evidence type="ECO:0000313" key="1">
    <source>
        <dbReference type="EMBL" id="SFB77190.1"/>
    </source>
</evidence>
<organism evidence="1 2">
    <name type="scientific">Pseudoalteromonas denitrificans DSM 6059</name>
    <dbReference type="NCBI Taxonomy" id="1123010"/>
    <lineage>
        <taxon>Bacteria</taxon>
        <taxon>Pseudomonadati</taxon>
        <taxon>Pseudomonadota</taxon>
        <taxon>Gammaproteobacteria</taxon>
        <taxon>Alteromonadales</taxon>
        <taxon>Pseudoalteromonadaceae</taxon>
        <taxon>Pseudoalteromonas</taxon>
    </lineage>
</organism>
<protein>
    <submittedName>
        <fullName evidence="1">MSHA biogenesis protein MshK</fullName>
    </submittedName>
</protein>
<keyword evidence="2" id="KW-1185">Reference proteome</keyword>
<name>A0A1I1DWV3_9GAMM</name>
<dbReference type="STRING" id="1123010.SAMN02745724_00003"/>
<dbReference type="AlphaFoldDB" id="A0A1I1DWV3"/>
<sequence length="121" mass="13741">MKNLLHFNLVFFIGIILLTSATDAVSKSRTQQLIDPTKPKLSNSKNSTVSDNSVKNNSAEFILQSLILKQDRYKAIISGILYKVGEQIGEYKIAKITAKKVYLSRGTEQRILELYSYEIKR</sequence>
<evidence type="ECO:0000313" key="2">
    <source>
        <dbReference type="Proteomes" id="UP000198862"/>
    </source>
</evidence>
<accession>A0A1I1DWV3</accession>
<dbReference type="Proteomes" id="UP000198862">
    <property type="component" value="Unassembled WGS sequence"/>
</dbReference>
<reference evidence="1 2" key="1">
    <citation type="submission" date="2016-10" db="EMBL/GenBank/DDBJ databases">
        <authorList>
            <person name="de Groot N.N."/>
        </authorList>
    </citation>
    <scope>NUCLEOTIDE SEQUENCE [LARGE SCALE GENOMIC DNA]</scope>
    <source>
        <strain evidence="1 2">DSM 6059</strain>
    </source>
</reference>
<dbReference type="OrthoDB" id="6293639at2"/>
<dbReference type="RefSeq" id="WP_091978576.1">
    <property type="nucleotide sequence ID" value="NZ_FOLO01000001.1"/>
</dbReference>
<proteinExistence type="predicted"/>
<gene>
    <name evidence="1" type="ORF">SAMN02745724_00003</name>
</gene>
<dbReference type="EMBL" id="FOLO01000001">
    <property type="protein sequence ID" value="SFB77190.1"/>
    <property type="molecule type" value="Genomic_DNA"/>
</dbReference>